<sequence length="312" mass="35532">MLANTFDPHKASRRATWQSPNGKYHNQIDYIMVRKRFRSSVNIAKTRSFPGADIGSEHELVMMTFKLHLKRVKKLGHARIKFDLEKLKDPEVAEAFHAMVGGKFAALTILDADGTDMDTLINTFNTAVTNTASEILDKHRPIKKPWVTADLLDLCDKRRELKKKDAEGVRQYRAANQEIKKGMKKTKMNWIEEQCQDIEDSMKKNNIKKTYQLVKDLTSTKQGRTSTIQDNDEKCLTEEQDILKRWSEYCSELYNYRATGDPEVLNVPPATDNDTYPILRDEVEAALKSLKKGKSAGADNVPAELVQAGEKP</sequence>
<proteinExistence type="predicted"/>
<dbReference type="InterPro" id="IPR036691">
    <property type="entry name" value="Endo/exonu/phosph_ase_sf"/>
</dbReference>
<dbReference type="EMBL" id="JAODUO010000101">
    <property type="protein sequence ID" value="KAK2189627.1"/>
    <property type="molecule type" value="Genomic_DNA"/>
</dbReference>
<reference evidence="2" key="1">
    <citation type="journal article" date="2023" name="Mol. Biol. Evol.">
        <title>Third-Generation Sequencing Reveals the Adaptive Role of the Epigenome in Three Deep-Sea Polychaetes.</title>
        <authorList>
            <person name="Perez M."/>
            <person name="Aroh O."/>
            <person name="Sun Y."/>
            <person name="Lan Y."/>
            <person name="Juniper S.K."/>
            <person name="Young C.R."/>
            <person name="Angers B."/>
            <person name="Qian P.Y."/>
        </authorList>
    </citation>
    <scope>NUCLEOTIDE SEQUENCE</scope>
    <source>
        <strain evidence="2">R07B-5</strain>
    </source>
</reference>
<feature type="region of interest" description="Disordered" evidence="1">
    <location>
        <begin position="291"/>
        <end position="312"/>
    </location>
</feature>
<evidence type="ECO:0000313" key="3">
    <source>
        <dbReference type="Proteomes" id="UP001209878"/>
    </source>
</evidence>
<gene>
    <name evidence="2" type="ORF">NP493_101g08037</name>
</gene>
<evidence type="ECO:0000313" key="2">
    <source>
        <dbReference type="EMBL" id="KAK2189627.1"/>
    </source>
</evidence>
<dbReference type="Proteomes" id="UP001209878">
    <property type="component" value="Unassembled WGS sequence"/>
</dbReference>
<evidence type="ECO:0000256" key="1">
    <source>
        <dbReference type="SAM" id="MobiDB-lite"/>
    </source>
</evidence>
<organism evidence="2 3">
    <name type="scientific">Ridgeia piscesae</name>
    <name type="common">Tubeworm</name>
    <dbReference type="NCBI Taxonomy" id="27915"/>
    <lineage>
        <taxon>Eukaryota</taxon>
        <taxon>Metazoa</taxon>
        <taxon>Spiralia</taxon>
        <taxon>Lophotrochozoa</taxon>
        <taxon>Annelida</taxon>
        <taxon>Polychaeta</taxon>
        <taxon>Sedentaria</taxon>
        <taxon>Canalipalpata</taxon>
        <taxon>Sabellida</taxon>
        <taxon>Siboglinidae</taxon>
        <taxon>Ridgeia</taxon>
    </lineage>
</organism>
<comment type="caution">
    <text evidence="2">The sequence shown here is derived from an EMBL/GenBank/DDBJ whole genome shotgun (WGS) entry which is preliminary data.</text>
</comment>
<feature type="region of interest" description="Disordered" evidence="1">
    <location>
        <begin position="1"/>
        <end position="20"/>
    </location>
</feature>
<name>A0AAD9UHQ2_RIDPI</name>
<dbReference type="Gene3D" id="3.60.10.10">
    <property type="entry name" value="Endonuclease/exonuclease/phosphatase"/>
    <property type="match status" value="1"/>
</dbReference>
<protein>
    <submittedName>
        <fullName evidence="2">Uncharacterized protein</fullName>
    </submittedName>
</protein>
<accession>A0AAD9UHQ2</accession>
<dbReference type="AlphaFoldDB" id="A0AAD9UHQ2"/>
<keyword evidence="3" id="KW-1185">Reference proteome</keyword>
<dbReference type="SUPFAM" id="SSF56219">
    <property type="entry name" value="DNase I-like"/>
    <property type="match status" value="1"/>
</dbReference>